<evidence type="ECO:0000256" key="14">
    <source>
        <dbReference type="ARBA" id="ARBA00023224"/>
    </source>
</evidence>
<dbReference type="AlphaFoldDB" id="A0A3N0XSP9"/>
<dbReference type="GO" id="GO:0015057">
    <property type="term" value="F:thrombin-activated receptor activity"/>
    <property type="evidence" value="ECO:0007669"/>
    <property type="project" value="InterPro"/>
</dbReference>
<dbReference type="GO" id="GO:0030194">
    <property type="term" value="P:positive regulation of blood coagulation"/>
    <property type="evidence" value="ECO:0007669"/>
    <property type="project" value="TreeGrafter"/>
</dbReference>
<dbReference type="FunFam" id="1.20.1070.10:FF:000040">
    <property type="entry name" value="Coagulation factor 2 (thrombin) receptor"/>
    <property type="match status" value="2"/>
</dbReference>
<dbReference type="PROSITE" id="PS50262">
    <property type="entry name" value="G_PROTEIN_RECEP_F1_2"/>
    <property type="match status" value="2"/>
</dbReference>
<proteinExistence type="predicted"/>
<keyword evidence="9" id="KW-0094">Blood coagulation</keyword>
<feature type="transmembrane region" description="Helical" evidence="18">
    <location>
        <begin position="601"/>
        <end position="621"/>
    </location>
</feature>
<feature type="transmembrane region" description="Helical" evidence="18">
    <location>
        <begin position="823"/>
        <end position="845"/>
    </location>
</feature>
<keyword evidence="4 18" id="KW-0812">Transmembrane</keyword>
<dbReference type="InterPro" id="IPR000276">
    <property type="entry name" value="GPCR_Rhodpsn"/>
</dbReference>
<feature type="transmembrane region" description="Helical" evidence="18">
    <location>
        <begin position="571"/>
        <end position="589"/>
    </location>
</feature>
<dbReference type="GO" id="GO:0005886">
    <property type="term" value="C:plasma membrane"/>
    <property type="evidence" value="ECO:0007669"/>
    <property type="project" value="UniProtKB-SubCell"/>
</dbReference>
<dbReference type="InterPro" id="IPR017452">
    <property type="entry name" value="GPCR_Rhodpsn_7TM"/>
</dbReference>
<dbReference type="InterPro" id="IPR000935">
    <property type="entry name" value="Thrmbn_rcpt"/>
</dbReference>
<dbReference type="InterPro" id="IPR003912">
    <property type="entry name" value="Protea_act_rcpt"/>
</dbReference>
<evidence type="ECO:0000256" key="11">
    <source>
        <dbReference type="ARBA" id="ARBA00023157"/>
    </source>
</evidence>
<feature type="transmembrane region" description="Helical" evidence="18">
    <location>
        <begin position="428"/>
        <end position="450"/>
    </location>
</feature>
<dbReference type="Pfam" id="PF00001">
    <property type="entry name" value="7tm_1"/>
    <property type="match status" value="2"/>
</dbReference>
<evidence type="ECO:0000256" key="16">
    <source>
        <dbReference type="PIRSR" id="PIRSR603912-52"/>
    </source>
</evidence>
<dbReference type="GO" id="GO:0035025">
    <property type="term" value="P:positive regulation of Rho protein signal transduction"/>
    <property type="evidence" value="ECO:0007669"/>
    <property type="project" value="TreeGrafter"/>
</dbReference>
<evidence type="ECO:0000256" key="17">
    <source>
        <dbReference type="SAM" id="MobiDB-lite"/>
    </source>
</evidence>
<feature type="transmembrane region" description="Helical" evidence="18">
    <location>
        <begin position="641"/>
        <end position="662"/>
    </location>
</feature>
<comment type="subcellular location">
    <subcellularLocation>
        <location evidence="1">Cell membrane</location>
        <topology evidence="1">Multi-pass membrane protein</topology>
    </subcellularLocation>
</comment>
<evidence type="ECO:0000256" key="15">
    <source>
        <dbReference type="ARBA" id="ARBA00031780"/>
    </source>
</evidence>
<evidence type="ECO:0000313" key="20">
    <source>
        <dbReference type="EMBL" id="ROJ30599.1"/>
    </source>
</evidence>
<keyword evidence="3" id="KW-1003">Cell membrane</keyword>
<feature type="transmembrane region" description="Helical" evidence="18">
    <location>
        <begin position="782"/>
        <end position="803"/>
    </location>
</feature>
<evidence type="ECO:0000256" key="9">
    <source>
        <dbReference type="ARBA" id="ARBA00023084"/>
    </source>
</evidence>
<dbReference type="GO" id="GO:0007200">
    <property type="term" value="P:phospholipase C-activating G protein-coupled receptor signaling pathway"/>
    <property type="evidence" value="ECO:0007669"/>
    <property type="project" value="TreeGrafter"/>
</dbReference>
<feature type="domain" description="G-protein coupled receptors family 1 profile" evidence="19">
    <location>
        <begin position="230"/>
        <end position="490"/>
    </location>
</feature>
<evidence type="ECO:0000256" key="18">
    <source>
        <dbReference type="SAM" id="Phobius"/>
    </source>
</evidence>
<feature type="transmembrane region" description="Helical" evidence="18">
    <location>
        <begin position="219"/>
        <end position="238"/>
    </location>
</feature>
<keyword evidence="7 18" id="KW-1133">Transmembrane helix</keyword>
<evidence type="ECO:0000256" key="6">
    <source>
        <dbReference type="ARBA" id="ARBA00022729"/>
    </source>
</evidence>
<feature type="transmembrane region" description="Helical" evidence="18">
    <location>
        <begin position="470"/>
        <end position="493"/>
    </location>
</feature>
<keyword evidence="8" id="KW-0297">G-protein coupled receptor</keyword>
<dbReference type="GO" id="GO:0007596">
    <property type="term" value="P:blood coagulation"/>
    <property type="evidence" value="ECO:0007669"/>
    <property type="project" value="UniProtKB-KW"/>
</dbReference>
<organism evidence="20 21">
    <name type="scientific">Anabarilius grahami</name>
    <name type="common">Kanglang fish</name>
    <name type="synonym">Barilius grahami</name>
    <dbReference type="NCBI Taxonomy" id="495550"/>
    <lineage>
        <taxon>Eukaryota</taxon>
        <taxon>Metazoa</taxon>
        <taxon>Chordata</taxon>
        <taxon>Craniata</taxon>
        <taxon>Vertebrata</taxon>
        <taxon>Euteleostomi</taxon>
        <taxon>Actinopterygii</taxon>
        <taxon>Neopterygii</taxon>
        <taxon>Teleostei</taxon>
        <taxon>Ostariophysi</taxon>
        <taxon>Cypriniformes</taxon>
        <taxon>Xenocyprididae</taxon>
        <taxon>Xenocypridinae</taxon>
        <taxon>Xenocypridinae incertae sedis</taxon>
        <taxon>Anabarilius</taxon>
    </lineage>
</organism>
<evidence type="ECO:0000259" key="19">
    <source>
        <dbReference type="PROSITE" id="PS50262"/>
    </source>
</evidence>
<dbReference type="PANTHER" id="PTHR24232:SF20">
    <property type="entry name" value="PROTEINASE-ACTIVATED RECEPTOR 1"/>
    <property type="match status" value="1"/>
</dbReference>
<evidence type="ECO:0000256" key="13">
    <source>
        <dbReference type="ARBA" id="ARBA00023180"/>
    </source>
</evidence>
<dbReference type="PANTHER" id="PTHR24232">
    <property type="entry name" value="G-PROTEIN COUPLED RECEPTOR"/>
    <property type="match status" value="1"/>
</dbReference>
<sequence>MTAIACWEIRNCLKQASGLLDSRHYFRICPPRHCCHVVSTSVKAVTKVSSEHSLADTAATVKPINPPDHEKPRTAAGPRSFAINRGYITQTDEPIDFNVDETLPDSSSTPNKTREAAGPRSFAINRGYITQTDEPIDFNVDETLPDSSSTPNKTREGTVFLSYTIERPELSRPDYKGAHPCNSTDLNEAKCNRTTFLKISDEAVLFLKGLLVTRVMPSFYIFIILFSLPLNALALVTFTCKIRMKKPAVIYMSHLACVDLLFTLLLPLKIHYQLNASDWVFGEVACRVLSAAYYCYMYCSILLMMCMSVDRLLAVAFPVISLTWRSARKAKCVCVLVWLLALAGTVPLLSMRQTFKIKDVGITCHDALIHDDPTDQLYMYLFSILSCLYYFVPLIVTLVSYFTIIYVLSGKSNRLAKSPSFWEKRKRAVIMVIAVLMEFVLCFALTNGILLYHCVHLAGGNSREGDSSYAVYLVAVCLGSTSVFLDPFLYYYGSSQCRQKIRSVFWWRRAKTNLSNTSTQTGSSFVSYFLVGSFLGKATPDQAELNCSSLSISDEAVLFLKGLLVTRVMPSFYIFVILFSLPLNALALVTFTCKIQAKKPAVIFMSHLACVDLLFTLLLPLKIHYQLNASDWVFGEVACRVISAAYYCYMYCSILLMMCMSVDRLLAVAFPVISLTWRSARKATCVCVLVWLLALAGTVPLLSMRQTANIKDVGITCHDVLHQNDPTVLYYVYLFSILSCLYFFLPLVITLVSYFTIIYVLSVKSNRLATSSSSSDNRRRAVIMAIAVLIEFVVCFAPTNGILLYHCVHLAGGNSREGDSSYAAYLVAVCLGSTSVFLDPLLYYYGSSQCRQQIRSVLRREKAKKPTTPSNSQTKFTAVTNQACSEE</sequence>
<keyword evidence="6" id="KW-0732">Signal</keyword>
<evidence type="ECO:0000256" key="1">
    <source>
        <dbReference type="ARBA" id="ARBA00004651"/>
    </source>
</evidence>
<dbReference type="PRINTS" id="PR00237">
    <property type="entry name" value="GPCRRHODOPSN"/>
</dbReference>
<accession>A0A3N0XSP9</accession>
<name>A0A3N0XSP9_ANAGA</name>
<dbReference type="EMBL" id="RJVU01061862">
    <property type="protein sequence ID" value="ROJ30599.1"/>
    <property type="molecule type" value="Genomic_DNA"/>
</dbReference>
<keyword evidence="13" id="KW-0325">Glycoprotein</keyword>
<feature type="transmembrane region" description="Helical" evidence="18">
    <location>
        <begin position="250"/>
        <end position="271"/>
    </location>
</feature>
<evidence type="ECO:0000256" key="5">
    <source>
        <dbReference type="ARBA" id="ARBA00022696"/>
    </source>
</evidence>
<feature type="compositionally biased region" description="Polar residues" evidence="17">
    <location>
        <begin position="867"/>
        <end position="887"/>
    </location>
</feature>
<keyword evidence="12 20" id="KW-0675">Receptor</keyword>
<evidence type="ECO:0000256" key="4">
    <source>
        <dbReference type="ARBA" id="ARBA00022692"/>
    </source>
</evidence>
<feature type="transmembrane region" description="Helical" evidence="18">
    <location>
        <begin position="683"/>
        <end position="702"/>
    </location>
</feature>
<keyword evidence="10 18" id="KW-0472">Membrane</keyword>
<protein>
    <recommendedName>
        <fullName evidence="2">Proteinase-activated receptor 1</fullName>
    </recommendedName>
    <alternativeName>
        <fullName evidence="15">Thrombin receptor</fullName>
    </alternativeName>
</protein>
<keyword evidence="5" id="KW-0356">Hemostasis</keyword>
<evidence type="ECO:0000256" key="2">
    <source>
        <dbReference type="ARBA" id="ARBA00019705"/>
    </source>
</evidence>
<dbReference type="OrthoDB" id="8881832at2759"/>
<feature type="transmembrane region" description="Helical" evidence="18">
    <location>
        <begin position="377"/>
        <end position="408"/>
    </location>
</feature>
<dbReference type="SUPFAM" id="SSF81321">
    <property type="entry name" value="Family A G protein-coupled receptor-like"/>
    <property type="match status" value="2"/>
</dbReference>
<dbReference type="PRINTS" id="PR01428">
    <property type="entry name" value="PROTEASEAR"/>
</dbReference>
<feature type="domain" description="G-protein coupled receptors family 1 profile" evidence="19">
    <location>
        <begin position="583"/>
        <end position="843"/>
    </location>
</feature>
<dbReference type="Gene3D" id="1.20.1070.10">
    <property type="entry name" value="Rhodopsin 7-helix transmembrane proteins"/>
    <property type="match status" value="2"/>
</dbReference>
<evidence type="ECO:0000256" key="12">
    <source>
        <dbReference type="ARBA" id="ARBA00023170"/>
    </source>
</evidence>
<feature type="transmembrane region" description="Helical" evidence="18">
    <location>
        <begin position="514"/>
        <end position="535"/>
    </location>
</feature>
<keyword evidence="11 16" id="KW-1015">Disulfide bond</keyword>
<feature type="transmembrane region" description="Helical" evidence="18">
    <location>
        <begin position="730"/>
        <end position="761"/>
    </location>
</feature>
<feature type="transmembrane region" description="Helical" evidence="18">
    <location>
        <begin position="291"/>
        <end position="320"/>
    </location>
</feature>
<reference evidence="20 21" key="1">
    <citation type="submission" date="2018-10" db="EMBL/GenBank/DDBJ databases">
        <title>Genome assembly for a Yunnan-Guizhou Plateau 3E fish, Anabarilius grahami (Regan), and its evolutionary and genetic applications.</title>
        <authorList>
            <person name="Jiang W."/>
        </authorList>
    </citation>
    <scope>NUCLEOTIDE SEQUENCE [LARGE SCALE GENOMIC DNA]</scope>
    <source>
        <strain evidence="20">AG-KIZ</strain>
        <tissue evidence="20">Muscle</tissue>
    </source>
</reference>
<feature type="disulfide bond" evidence="16">
    <location>
        <begin position="639"/>
        <end position="717"/>
    </location>
</feature>
<comment type="caution">
    <text evidence="20">The sequence shown here is derived from an EMBL/GenBank/DDBJ whole genome shotgun (WGS) entry which is preliminary data.</text>
</comment>
<evidence type="ECO:0000313" key="21">
    <source>
        <dbReference type="Proteomes" id="UP000281406"/>
    </source>
</evidence>
<evidence type="ECO:0000256" key="8">
    <source>
        <dbReference type="ARBA" id="ARBA00023040"/>
    </source>
</evidence>
<dbReference type="Proteomes" id="UP000281406">
    <property type="component" value="Unassembled WGS sequence"/>
</dbReference>
<evidence type="ECO:0000256" key="7">
    <source>
        <dbReference type="ARBA" id="ARBA00022989"/>
    </source>
</evidence>
<feature type="transmembrane region" description="Helical" evidence="18">
    <location>
        <begin position="332"/>
        <end position="350"/>
    </location>
</feature>
<dbReference type="PRINTS" id="PR00908">
    <property type="entry name" value="THROMBINR"/>
</dbReference>
<gene>
    <name evidence="20" type="ORF">DPX16_3847</name>
</gene>
<evidence type="ECO:0000256" key="10">
    <source>
        <dbReference type="ARBA" id="ARBA00023136"/>
    </source>
</evidence>
<evidence type="ECO:0000256" key="3">
    <source>
        <dbReference type="ARBA" id="ARBA00022475"/>
    </source>
</evidence>
<keyword evidence="14" id="KW-0807">Transducer</keyword>
<feature type="region of interest" description="Disordered" evidence="17">
    <location>
        <begin position="861"/>
        <end position="887"/>
    </location>
</feature>
<keyword evidence="21" id="KW-1185">Reference proteome</keyword>